<proteinExistence type="predicted"/>
<organism evidence="1 2">
    <name type="scientific">Rotaria socialis</name>
    <dbReference type="NCBI Taxonomy" id="392032"/>
    <lineage>
        <taxon>Eukaryota</taxon>
        <taxon>Metazoa</taxon>
        <taxon>Spiralia</taxon>
        <taxon>Gnathifera</taxon>
        <taxon>Rotifera</taxon>
        <taxon>Eurotatoria</taxon>
        <taxon>Bdelloidea</taxon>
        <taxon>Philodinida</taxon>
        <taxon>Philodinidae</taxon>
        <taxon>Rotaria</taxon>
    </lineage>
</organism>
<name>A0A818G0B0_9BILA</name>
<dbReference type="Proteomes" id="UP000663865">
    <property type="component" value="Unassembled WGS sequence"/>
</dbReference>
<reference evidence="1" key="1">
    <citation type="submission" date="2021-02" db="EMBL/GenBank/DDBJ databases">
        <authorList>
            <person name="Nowell W R."/>
        </authorList>
    </citation>
    <scope>NUCLEOTIDE SEQUENCE</scope>
</reference>
<dbReference type="Gene3D" id="3.90.176.10">
    <property type="entry name" value="Toxin ADP-ribosyltransferase, Chain A, domain 1"/>
    <property type="match status" value="1"/>
</dbReference>
<dbReference type="AlphaFoldDB" id="A0A818G0B0"/>
<dbReference type="EMBL" id="CAJNYV010002451">
    <property type="protein sequence ID" value="CAF3481258.1"/>
    <property type="molecule type" value="Genomic_DNA"/>
</dbReference>
<comment type="caution">
    <text evidence="1">The sequence shown here is derived from an EMBL/GenBank/DDBJ whole genome shotgun (WGS) entry which is preliminary data.</text>
</comment>
<sequence>MHGHFPTENCLKYRYKFTNQNGSWWILWILVDSMDPGGFYGSWWNLRLLVDSRIHQEPPGAAFPPLDKDVASLFIDPSIDQFNILMVFNFSKPCSTAIILYELSHDVPSISYYEDEKEVLILPETYFYVTNIEEHGNSGYRTIYMELFNKDEEEAEIAQDRCKSFMGSILD</sequence>
<gene>
    <name evidence="1" type="ORF">KIK155_LOCUS14517</name>
</gene>
<evidence type="ECO:0000313" key="2">
    <source>
        <dbReference type="Proteomes" id="UP000663865"/>
    </source>
</evidence>
<accession>A0A818G0B0</accession>
<evidence type="ECO:0000313" key="1">
    <source>
        <dbReference type="EMBL" id="CAF3481258.1"/>
    </source>
</evidence>
<dbReference type="SUPFAM" id="SSF56399">
    <property type="entry name" value="ADP-ribosylation"/>
    <property type="match status" value="1"/>
</dbReference>
<protein>
    <submittedName>
        <fullName evidence="1">Uncharacterized protein</fullName>
    </submittedName>
</protein>